<evidence type="ECO:0000256" key="1">
    <source>
        <dbReference type="ARBA" id="ARBA00004651"/>
    </source>
</evidence>
<keyword evidence="6 8" id="KW-1133">Transmembrane helix</keyword>
<evidence type="ECO:0000256" key="5">
    <source>
        <dbReference type="ARBA" id="ARBA00022692"/>
    </source>
</evidence>
<evidence type="ECO:0000256" key="3">
    <source>
        <dbReference type="ARBA" id="ARBA00022676"/>
    </source>
</evidence>
<feature type="transmembrane region" description="Helical" evidence="8">
    <location>
        <begin position="172"/>
        <end position="202"/>
    </location>
</feature>
<dbReference type="Pfam" id="PF13231">
    <property type="entry name" value="PMT_2"/>
    <property type="match status" value="1"/>
</dbReference>
<comment type="subcellular location">
    <subcellularLocation>
        <location evidence="1">Cell membrane</location>
        <topology evidence="1">Multi-pass membrane protein</topology>
    </subcellularLocation>
</comment>
<dbReference type="GO" id="GO:0005886">
    <property type="term" value="C:plasma membrane"/>
    <property type="evidence" value="ECO:0007669"/>
    <property type="project" value="UniProtKB-SubCell"/>
</dbReference>
<organism evidence="10 11">
    <name type="scientific">Saccharopolyspora dendranthemae</name>
    <dbReference type="NCBI Taxonomy" id="1181886"/>
    <lineage>
        <taxon>Bacteria</taxon>
        <taxon>Bacillati</taxon>
        <taxon>Actinomycetota</taxon>
        <taxon>Actinomycetes</taxon>
        <taxon>Pseudonocardiales</taxon>
        <taxon>Pseudonocardiaceae</taxon>
        <taxon>Saccharopolyspora</taxon>
    </lineage>
</organism>
<dbReference type="EMBL" id="VIWX01000001">
    <property type="protein sequence ID" value="TWG08360.1"/>
    <property type="molecule type" value="Genomic_DNA"/>
</dbReference>
<dbReference type="InterPro" id="IPR038731">
    <property type="entry name" value="RgtA/B/C-like"/>
</dbReference>
<feature type="transmembrane region" description="Helical" evidence="8">
    <location>
        <begin position="27"/>
        <end position="47"/>
    </location>
</feature>
<dbReference type="GO" id="GO:0009103">
    <property type="term" value="P:lipopolysaccharide biosynthetic process"/>
    <property type="evidence" value="ECO:0007669"/>
    <property type="project" value="UniProtKB-ARBA"/>
</dbReference>
<keyword evidence="7 8" id="KW-0472">Membrane</keyword>
<dbReference type="Proteomes" id="UP000316184">
    <property type="component" value="Unassembled WGS sequence"/>
</dbReference>
<evidence type="ECO:0000256" key="2">
    <source>
        <dbReference type="ARBA" id="ARBA00022475"/>
    </source>
</evidence>
<dbReference type="PANTHER" id="PTHR33908">
    <property type="entry name" value="MANNOSYLTRANSFERASE YKCB-RELATED"/>
    <property type="match status" value="1"/>
</dbReference>
<evidence type="ECO:0000256" key="6">
    <source>
        <dbReference type="ARBA" id="ARBA00022989"/>
    </source>
</evidence>
<keyword evidence="3" id="KW-0328">Glycosyltransferase</keyword>
<dbReference type="RefSeq" id="WP_145737148.1">
    <property type="nucleotide sequence ID" value="NZ_VIWX01000001.1"/>
</dbReference>
<dbReference type="OrthoDB" id="5166595at2"/>
<keyword evidence="5 8" id="KW-0812">Transmembrane</keyword>
<dbReference type="InterPro" id="IPR050297">
    <property type="entry name" value="LipidA_mod_glycosyltrf_83"/>
</dbReference>
<evidence type="ECO:0000256" key="4">
    <source>
        <dbReference type="ARBA" id="ARBA00022679"/>
    </source>
</evidence>
<keyword evidence="11" id="KW-1185">Reference proteome</keyword>
<feature type="transmembrane region" description="Helical" evidence="8">
    <location>
        <begin position="214"/>
        <end position="232"/>
    </location>
</feature>
<feature type="transmembrane region" description="Helical" evidence="8">
    <location>
        <begin position="252"/>
        <end position="275"/>
    </location>
</feature>
<dbReference type="GO" id="GO:0016763">
    <property type="term" value="F:pentosyltransferase activity"/>
    <property type="evidence" value="ECO:0007669"/>
    <property type="project" value="TreeGrafter"/>
</dbReference>
<evidence type="ECO:0000256" key="8">
    <source>
        <dbReference type="SAM" id="Phobius"/>
    </source>
</evidence>
<protein>
    <submittedName>
        <fullName evidence="10">4-amino-4-deoxy-L-arabinose transferase-like glycosyltransferase</fullName>
    </submittedName>
</protein>
<name>A0A561V9U0_9PSEU</name>
<reference evidence="10 11" key="1">
    <citation type="submission" date="2019-06" db="EMBL/GenBank/DDBJ databases">
        <title>Sequencing the genomes of 1000 actinobacteria strains.</title>
        <authorList>
            <person name="Klenk H.-P."/>
        </authorList>
    </citation>
    <scope>NUCLEOTIDE SEQUENCE [LARGE SCALE GENOMIC DNA]</scope>
    <source>
        <strain evidence="10 11">DSM 46699</strain>
    </source>
</reference>
<keyword evidence="4 10" id="KW-0808">Transferase</keyword>
<evidence type="ECO:0000256" key="7">
    <source>
        <dbReference type="ARBA" id="ARBA00023136"/>
    </source>
</evidence>
<feature type="transmembrane region" description="Helical" evidence="8">
    <location>
        <begin position="287"/>
        <end position="305"/>
    </location>
</feature>
<evidence type="ECO:0000313" key="10">
    <source>
        <dbReference type="EMBL" id="TWG08360.1"/>
    </source>
</evidence>
<proteinExistence type="predicted"/>
<feature type="transmembrane region" description="Helical" evidence="8">
    <location>
        <begin position="311"/>
        <end position="329"/>
    </location>
</feature>
<gene>
    <name evidence="10" type="ORF">FHU35_11979</name>
</gene>
<feature type="transmembrane region" description="Helical" evidence="8">
    <location>
        <begin position="88"/>
        <end position="109"/>
    </location>
</feature>
<dbReference type="AlphaFoldDB" id="A0A561V9U0"/>
<feature type="domain" description="Glycosyltransferase RgtA/B/C/D-like" evidence="9">
    <location>
        <begin position="67"/>
        <end position="232"/>
    </location>
</feature>
<keyword evidence="2" id="KW-1003">Cell membrane</keyword>
<feature type="transmembrane region" description="Helical" evidence="8">
    <location>
        <begin position="341"/>
        <end position="359"/>
    </location>
</feature>
<evidence type="ECO:0000259" key="9">
    <source>
        <dbReference type="Pfam" id="PF13231"/>
    </source>
</evidence>
<sequence length="502" mass="54724">MPDAELSARGAAVEVQRRLRPFALRPVVLITLGLVTALLLTSGRYGYFADELYFVAAGHELSWGYADQTPLVPLIALVMDELVPGSLVALRLPAIIAIGSGVLLTAGIARELGGDRRAQTIAAGAWAVSSNFAGMGHMLATASIDPVLWTAILWLLVRWVRLRESGINRDHLLLWCGVLTAVAVQVKLLVPALWGVLVAVVLLQGPRDLLRRPLLWVGALVTVVSAVPTLRWQAERGWPQWAMHDVVASENWWGPFYLPVAALCAGVVGAGLVCFGTWKLLADPVWTPYRFLGWTFLGVTAVFVVSNGRPYYVAGFFGLLFAVGAVALQQRRDAGSPGRRCWPWYAVSGAVAAASLPVLPVSAIPQADIISTGSLGWPQVTATVAEAHRAQPPGTAVVTHDYWTASALRHFGKTPGVRQTYSPGRGFWYFGHPPEGTERALYLGSDRAELERFFERVRPWGVVDTGMPVETQFDGKVVWVVDGPKQPWSQLWPRMQHMGLHD</sequence>
<comment type="caution">
    <text evidence="10">The sequence shown here is derived from an EMBL/GenBank/DDBJ whole genome shotgun (WGS) entry which is preliminary data.</text>
</comment>
<evidence type="ECO:0000313" key="11">
    <source>
        <dbReference type="Proteomes" id="UP000316184"/>
    </source>
</evidence>
<dbReference type="PANTHER" id="PTHR33908:SF11">
    <property type="entry name" value="MEMBRANE PROTEIN"/>
    <property type="match status" value="1"/>
</dbReference>
<accession>A0A561V9U0</accession>